<reference evidence="3" key="1">
    <citation type="submission" date="2014-04" db="EMBL/GenBank/DDBJ databases">
        <title>Evolutionary Origins and Diversification of the Mycorrhizal Mutualists.</title>
        <authorList>
            <consortium name="DOE Joint Genome Institute"/>
            <consortium name="Mycorrhizal Genomics Consortium"/>
            <person name="Kohler A."/>
            <person name="Kuo A."/>
            <person name="Nagy L.G."/>
            <person name="Floudas D."/>
            <person name="Copeland A."/>
            <person name="Barry K.W."/>
            <person name="Cichocki N."/>
            <person name="Veneault-Fourrey C."/>
            <person name="LaButti K."/>
            <person name="Lindquist E.A."/>
            <person name="Lipzen A."/>
            <person name="Lundell T."/>
            <person name="Morin E."/>
            <person name="Murat C."/>
            <person name="Riley R."/>
            <person name="Ohm R."/>
            <person name="Sun H."/>
            <person name="Tunlid A."/>
            <person name="Henrissat B."/>
            <person name="Grigoriev I.V."/>
            <person name="Hibbett D.S."/>
            <person name="Martin F."/>
        </authorList>
    </citation>
    <scope>NUCLEOTIDE SEQUENCE [LARGE SCALE GENOMIC DNA]</scope>
    <source>
        <strain evidence="3">FD-334 SS-4</strain>
    </source>
</reference>
<proteinExistence type="predicted"/>
<protein>
    <submittedName>
        <fullName evidence="2">Uncharacterized protein</fullName>
    </submittedName>
</protein>
<accession>A0A0D2KIQ0</accession>
<gene>
    <name evidence="2" type="ORF">HYPSUDRAFT_208651</name>
</gene>
<evidence type="ECO:0000313" key="3">
    <source>
        <dbReference type="Proteomes" id="UP000054270"/>
    </source>
</evidence>
<sequence>MAAVLSLAVSFVLAGPVVVGEHLALFARQLDPGFTPNDIPSACVAPCQTLTQTITSGSCTTLSCLCTNSIASGLESCLSCAVKENIPDFNKTVADQTINGYIEACSEAGFPVSISGFSGTDSSTSGASEPPLSTATTTVAGASKAGSATSAAATSTSASAGNTM</sequence>
<evidence type="ECO:0000313" key="2">
    <source>
        <dbReference type="EMBL" id="KJA14532.1"/>
    </source>
</evidence>
<dbReference type="Proteomes" id="UP000054270">
    <property type="component" value="Unassembled WGS sequence"/>
</dbReference>
<keyword evidence="3" id="KW-1185">Reference proteome</keyword>
<dbReference type="EMBL" id="KN817676">
    <property type="protein sequence ID" value="KJA14532.1"/>
    <property type="molecule type" value="Genomic_DNA"/>
</dbReference>
<name>A0A0D2KIQ0_HYPSF</name>
<dbReference type="OrthoDB" id="2564568at2759"/>
<organism evidence="2 3">
    <name type="scientific">Hypholoma sublateritium (strain FD-334 SS-4)</name>
    <dbReference type="NCBI Taxonomy" id="945553"/>
    <lineage>
        <taxon>Eukaryota</taxon>
        <taxon>Fungi</taxon>
        <taxon>Dikarya</taxon>
        <taxon>Basidiomycota</taxon>
        <taxon>Agaricomycotina</taxon>
        <taxon>Agaricomycetes</taxon>
        <taxon>Agaricomycetidae</taxon>
        <taxon>Agaricales</taxon>
        <taxon>Agaricineae</taxon>
        <taxon>Strophariaceae</taxon>
        <taxon>Hypholoma</taxon>
    </lineage>
</organism>
<feature type="region of interest" description="Disordered" evidence="1">
    <location>
        <begin position="120"/>
        <end position="164"/>
    </location>
</feature>
<evidence type="ECO:0000256" key="1">
    <source>
        <dbReference type="SAM" id="MobiDB-lite"/>
    </source>
</evidence>
<dbReference type="AlphaFoldDB" id="A0A0D2KIQ0"/>
<dbReference type="OMA" id="IADCANC"/>